<reference evidence="1" key="1">
    <citation type="submission" date="2014-11" db="EMBL/GenBank/DDBJ databases">
        <authorList>
            <person name="Amaro Gonzalez C."/>
        </authorList>
    </citation>
    <scope>NUCLEOTIDE SEQUENCE</scope>
</reference>
<accession>A0A0E9SAN7</accession>
<reference evidence="1" key="2">
    <citation type="journal article" date="2015" name="Fish Shellfish Immunol.">
        <title>Early steps in the European eel (Anguilla anguilla)-Vibrio vulnificus interaction in the gills: Role of the RtxA13 toxin.</title>
        <authorList>
            <person name="Callol A."/>
            <person name="Pajuelo D."/>
            <person name="Ebbesson L."/>
            <person name="Teles M."/>
            <person name="MacKenzie S."/>
            <person name="Amaro C."/>
        </authorList>
    </citation>
    <scope>NUCLEOTIDE SEQUENCE</scope>
</reference>
<proteinExistence type="predicted"/>
<evidence type="ECO:0000313" key="1">
    <source>
        <dbReference type="EMBL" id="JAH37593.1"/>
    </source>
</evidence>
<dbReference type="AlphaFoldDB" id="A0A0E9SAN7"/>
<name>A0A0E9SAN7_ANGAN</name>
<dbReference type="EMBL" id="GBXM01070984">
    <property type="protein sequence ID" value="JAH37593.1"/>
    <property type="molecule type" value="Transcribed_RNA"/>
</dbReference>
<organism evidence="1">
    <name type="scientific">Anguilla anguilla</name>
    <name type="common">European freshwater eel</name>
    <name type="synonym">Muraena anguilla</name>
    <dbReference type="NCBI Taxonomy" id="7936"/>
    <lineage>
        <taxon>Eukaryota</taxon>
        <taxon>Metazoa</taxon>
        <taxon>Chordata</taxon>
        <taxon>Craniata</taxon>
        <taxon>Vertebrata</taxon>
        <taxon>Euteleostomi</taxon>
        <taxon>Actinopterygii</taxon>
        <taxon>Neopterygii</taxon>
        <taxon>Teleostei</taxon>
        <taxon>Anguilliformes</taxon>
        <taxon>Anguillidae</taxon>
        <taxon>Anguilla</taxon>
    </lineage>
</organism>
<sequence length="43" mass="4747">MATAPPPVSLKKRKIKTIIDVRKPFFVSKQGVNTKILKPLPCG</sequence>
<protein>
    <submittedName>
        <fullName evidence="1">Uncharacterized protein</fullName>
    </submittedName>
</protein>